<evidence type="ECO:0000256" key="2">
    <source>
        <dbReference type="ARBA" id="ARBA00023125"/>
    </source>
</evidence>
<dbReference type="InterPro" id="IPR036390">
    <property type="entry name" value="WH_DNA-bd_sf"/>
</dbReference>
<dbReference type="InterPro" id="IPR036388">
    <property type="entry name" value="WH-like_DNA-bd_sf"/>
</dbReference>
<protein>
    <submittedName>
        <fullName evidence="5">Transcriptional regulator, ArsR family</fullName>
    </submittedName>
</protein>
<evidence type="ECO:0000256" key="3">
    <source>
        <dbReference type="ARBA" id="ARBA00023163"/>
    </source>
</evidence>
<dbReference type="SUPFAM" id="SSF46785">
    <property type="entry name" value="Winged helix' DNA-binding domain"/>
    <property type="match status" value="1"/>
</dbReference>
<dbReference type="PRINTS" id="PR00778">
    <property type="entry name" value="HTHARSR"/>
</dbReference>
<evidence type="ECO:0000313" key="5">
    <source>
        <dbReference type="EMBL" id="CUA97928.1"/>
    </source>
</evidence>
<gene>
    <name evidence="5" type="ORF">Ga0061069_106143</name>
</gene>
<dbReference type="PROSITE" id="PS50987">
    <property type="entry name" value="HTH_ARSR_2"/>
    <property type="match status" value="1"/>
</dbReference>
<evidence type="ECO:0000259" key="4">
    <source>
        <dbReference type="PROSITE" id="PS50987"/>
    </source>
</evidence>
<dbReference type="GO" id="GO:0003700">
    <property type="term" value="F:DNA-binding transcription factor activity"/>
    <property type="evidence" value="ECO:0007669"/>
    <property type="project" value="InterPro"/>
</dbReference>
<dbReference type="GO" id="GO:0003677">
    <property type="term" value="F:DNA binding"/>
    <property type="evidence" value="ECO:0007669"/>
    <property type="project" value="UniProtKB-KW"/>
</dbReference>
<dbReference type="PANTHER" id="PTHR43132">
    <property type="entry name" value="ARSENICAL RESISTANCE OPERON REPRESSOR ARSR-RELATED"/>
    <property type="match status" value="1"/>
</dbReference>
<evidence type="ECO:0000313" key="6">
    <source>
        <dbReference type="Proteomes" id="UP000183649"/>
    </source>
</evidence>
<keyword evidence="2" id="KW-0238">DNA-binding</keyword>
<dbReference type="Pfam" id="PF01022">
    <property type="entry name" value="HTH_5"/>
    <property type="match status" value="1"/>
</dbReference>
<sequence length="132" mass="14621">MPQNDTLPELVTPPADDLSVDAERVFDSAAELFGVLATPLRLRILNSICTGEKSVTEIMDSVDSTQPNVSQHLKVLYQAGVVAKRRVGNLVYYRVQSEKAVQLCRTVCTQIAIELDDPESVSQTDRLARRAY</sequence>
<dbReference type="OrthoDB" id="5296924at2"/>
<dbReference type="InterPro" id="IPR001845">
    <property type="entry name" value="HTH_ArsR_DNA-bd_dom"/>
</dbReference>
<keyword evidence="3" id="KW-0804">Transcription</keyword>
<keyword evidence="6" id="KW-1185">Reference proteome</keyword>
<dbReference type="RefSeq" id="WP_055450806.1">
    <property type="nucleotide sequence ID" value="NZ_CYHF01000006.1"/>
</dbReference>
<feature type="domain" description="HTH arsR-type" evidence="4">
    <location>
        <begin position="21"/>
        <end position="115"/>
    </location>
</feature>
<dbReference type="InterPro" id="IPR051011">
    <property type="entry name" value="Metal_resp_trans_reg"/>
</dbReference>
<dbReference type="STRING" id="339866.GCA_001418255_01935"/>
<accession>A0A0K6I4E5</accession>
<dbReference type="Proteomes" id="UP000183649">
    <property type="component" value="Unassembled WGS sequence"/>
</dbReference>
<reference evidence="6" key="1">
    <citation type="submission" date="2015-08" db="EMBL/GenBank/DDBJ databases">
        <authorList>
            <person name="Varghese N."/>
        </authorList>
    </citation>
    <scope>NUCLEOTIDE SEQUENCE [LARGE SCALE GENOMIC DNA]</scope>
    <source>
        <strain evidence="6">DSM 18181</strain>
    </source>
</reference>
<dbReference type="EMBL" id="CYHF01000006">
    <property type="protein sequence ID" value="CUA97928.1"/>
    <property type="molecule type" value="Genomic_DNA"/>
</dbReference>
<dbReference type="NCBIfam" id="NF033788">
    <property type="entry name" value="HTH_metalloreg"/>
    <property type="match status" value="1"/>
</dbReference>
<dbReference type="AlphaFoldDB" id="A0A0K6I4E5"/>
<organism evidence="5 6">
    <name type="scientific">Thiomonas bhubaneswarensis</name>
    <dbReference type="NCBI Taxonomy" id="339866"/>
    <lineage>
        <taxon>Bacteria</taxon>
        <taxon>Pseudomonadati</taxon>
        <taxon>Pseudomonadota</taxon>
        <taxon>Betaproteobacteria</taxon>
        <taxon>Burkholderiales</taxon>
        <taxon>Thiomonas</taxon>
    </lineage>
</organism>
<name>A0A0K6I4E5_9BURK</name>
<keyword evidence="1" id="KW-0805">Transcription regulation</keyword>
<dbReference type="CDD" id="cd00090">
    <property type="entry name" value="HTH_ARSR"/>
    <property type="match status" value="1"/>
</dbReference>
<dbReference type="PANTHER" id="PTHR43132:SF2">
    <property type="entry name" value="ARSENICAL RESISTANCE OPERON REPRESSOR ARSR-RELATED"/>
    <property type="match status" value="1"/>
</dbReference>
<dbReference type="Gene3D" id="1.10.10.10">
    <property type="entry name" value="Winged helix-like DNA-binding domain superfamily/Winged helix DNA-binding domain"/>
    <property type="match status" value="1"/>
</dbReference>
<evidence type="ECO:0000256" key="1">
    <source>
        <dbReference type="ARBA" id="ARBA00023015"/>
    </source>
</evidence>
<dbReference type="InterPro" id="IPR011991">
    <property type="entry name" value="ArsR-like_HTH"/>
</dbReference>
<dbReference type="SMART" id="SM00418">
    <property type="entry name" value="HTH_ARSR"/>
    <property type="match status" value="1"/>
</dbReference>
<proteinExistence type="predicted"/>